<dbReference type="Gene3D" id="1.10.10.10">
    <property type="entry name" value="Winged helix-like DNA-binding domain superfamily/Winged helix DNA-binding domain"/>
    <property type="match status" value="1"/>
</dbReference>
<evidence type="ECO:0000313" key="3">
    <source>
        <dbReference type="Proteomes" id="UP000192468"/>
    </source>
</evidence>
<dbReference type="OrthoDB" id="1644269at2"/>
<gene>
    <name evidence="2" type="ORF">SAMN02745134_01930</name>
</gene>
<dbReference type="EMBL" id="FWXH01000005">
    <property type="protein sequence ID" value="SMC23469.1"/>
    <property type="molecule type" value="Genomic_DNA"/>
</dbReference>
<dbReference type="Pfam" id="PF01047">
    <property type="entry name" value="MarR"/>
    <property type="match status" value="1"/>
</dbReference>
<dbReference type="PANTHER" id="PTHR33164:SF43">
    <property type="entry name" value="HTH-TYPE TRANSCRIPTIONAL REPRESSOR YETL"/>
    <property type="match status" value="1"/>
</dbReference>
<dbReference type="SUPFAM" id="SSF46785">
    <property type="entry name" value="Winged helix' DNA-binding domain"/>
    <property type="match status" value="1"/>
</dbReference>
<reference evidence="2 3" key="1">
    <citation type="submission" date="2017-04" db="EMBL/GenBank/DDBJ databases">
        <authorList>
            <person name="Afonso C.L."/>
            <person name="Miller P.J."/>
            <person name="Scott M.A."/>
            <person name="Spackman E."/>
            <person name="Goraichik I."/>
            <person name="Dimitrov K.M."/>
            <person name="Suarez D.L."/>
            <person name="Swayne D.E."/>
        </authorList>
    </citation>
    <scope>NUCLEOTIDE SEQUENCE [LARGE SCALE GENOMIC DNA]</scope>
    <source>
        <strain evidence="2 3">DSM 12555</strain>
    </source>
</reference>
<dbReference type="STRING" id="1121291.SAMN02745134_01930"/>
<dbReference type="InterPro" id="IPR036390">
    <property type="entry name" value="WH_DNA-bd_sf"/>
</dbReference>
<organism evidence="2 3">
    <name type="scientific">Clostridium acidisoli DSM 12555</name>
    <dbReference type="NCBI Taxonomy" id="1121291"/>
    <lineage>
        <taxon>Bacteria</taxon>
        <taxon>Bacillati</taxon>
        <taxon>Bacillota</taxon>
        <taxon>Clostridia</taxon>
        <taxon>Eubacteriales</taxon>
        <taxon>Clostridiaceae</taxon>
        <taxon>Clostridium</taxon>
    </lineage>
</organism>
<feature type="domain" description="HTH marR-type" evidence="1">
    <location>
        <begin position="6"/>
        <end position="138"/>
    </location>
</feature>
<dbReference type="PANTHER" id="PTHR33164">
    <property type="entry name" value="TRANSCRIPTIONAL REGULATOR, MARR FAMILY"/>
    <property type="match status" value="1"/>
</dbReference>
<dbReference type="RefSeq" id="WP_084115533.1">
    <property type="nucleotide sequence ID" value="NZ_FWXH01000005.1"/>
</dbReference>
<dbReference type="GO" id="GO:0003677">
    <property type="term" value="F:DNA binding"/>
    <property type="evidence" value="ECO:0007669"/>
    <property type="project" value="UniProtKB-KW"/>
</dbReference>
<keyword evidence="2" id="KW-0238">DNA-binding</keyword>
<keyword evidence="3" id="KW-1185">Reference proteome</keyword>
<evidence type="ECO:0000259" key="1">
    <source>
        <dbReference type="PROSITE" id="PS50995"/>
    </source>
</evidence>
<sequence>MKQYYLQQILSTIFFISNKIQTKGDELDERLTVRQWMTLLSIIHLPENNVSYSQIANIMGCSKQNAKKLVSVLERKGMVMISKNKFDNRAVNIEIVENCRSFLQRYYEKGNEQLKQMFKDFDEEELKILWSLLKKFATFDGSQWIGFDEKVPIDKRKEEER</sequence>
<proteinExistence type="predicted"/>
<dbReference type="PRINTS" id="PR00598">
    <property type="entry name" value="HTHMARR"/>
</dbReference>
<dbReference type="SMART" id="SM00347">
    <property type="entry name" value="HTH_MARR"/>
    <property type="match status" value="1"/>
</dbReference>
<evidence type="ECO:0000313" key="2">
    <source>
        <dbReference type="EMBL" id="SMC23469.1"/>
    </source>
</evidence>
<dbReference type="InterPro" id="IPR000835">
    <property type="entry name" value="HTH_MarR-typ"/>
</dbReference>
<dbReference type="GO" id="GO:0006950">
    <property type="term" value="P:response to stress"/>
    <property type="evidence" value="ECO:0007669"/>
    <property type="project" value="TreeGrafter"/>
</dbReference>
<dbReference type="Proteomes" id="UP000192468">
    <property type="component" value="Unassembled WGS sequence"/>
</dbReference>
<dbReference type="PROSITE" id="PS50995">
    <property type="entry name" value="HTH_MARR_2"/>
    <property type="match status" value="1"/>
</dbReference>
<accession>A0A1W1XHM8</accession>
<dbReference type="GO" id="GO:0003700">
    <property type="term" value="F:DNA-binding transcription factor activity"/>
    <property type="evidence" value="ECO:0007669"/>
    <property type="project" value="InterPro"/>
</dbReference>
<dbReference type="InterPro" id="IPR039422">
    <property type="entry name" value="MarR/SlyA-like"/>
</dbReference>
<protein>
    <submittedName>
        <fullName evidence="2">DNA-binding transcriptional regulator, MarR family</fullName>
    </submittedName>
</protein>
<dbReference type="AlphaFoldDB" id="A0A1W1XHM8"/>
<dbReference type="InterPro" id="IPR036388">
    <property type="entry name" value="WH-like_DNA-bd_sf"/>
</dbReference>
<name>A0A1W1XHM8_9CLOT</name>